<evidence type="ECO:0000256" key="1">
    <source>
        <dbReference type="ARBA" id="ARBA00004245"/>
    </source>
</evidence>
<evidence type="ECO:0000313" key="9">
    <source>
        <dbReference type="Proteomes" id="UP000000759"/>
    </source>
</evidence>
<protein>
    <submittedName>
        <fullName evidence="8">Spc98</fullName>
    </submittedName>
</protein>
<gene>
    <name evidence="8" type="primary">Pt-Spc98</name>
    <name evidence="8" type="ORF">PHATRDRAFT_44333</name>
</gene>
<dbReference type="GO" id="GO:0051225">
    <property type="term" value="P:spindle assembly"/>
    <property type="evidence" value="ECO:0007669"/>
    <property type="project" value="TreeGrafter"/>
</dbReference>
<dbReference type="GO" id="GO:0000922">
    <property type="term" value="C:spindle pole"/>
    <property type="evidence" value="ECO:0007669"/>
    <property type="project" value="InterPro"/>
</dbReference>
<dbReference type="Gene3D" id="1.20.120.1900">
    <property type="entry name" value="Gamma-tubulin complex, C-terminal domain"/>
    <property type="match status" value="1"/>
</dbReference>
<dbReference type="Proteomes" id="UP000000759">
    <property type="component" value="Chromosome 4"/>
</dbReference>
<dbReference type="GO" id="GO:0031122">
    <property type="term" value="P:cytoplasmic microtubule organization"/>
    <property type="evidence" value="ECO:0007669"/>
    <property type="project" value="TreeGrafter"/>
</dbReference>
<dbReference type="eggNOG" id="KOG2000">
    <property type="taxonomic scope" value="Eukaryota"/>
</dbReference>
<dbReference type="Pfam" id="PF04130">
    <property type="entry name" value="GCP_C_terminal"/>
    <property type="match status" value="1"/>
</dbReference>
<reference evidence="9" key="2">
    <citation type="submission" date="2008-08" db="EMBL/GenBank/DDBJ databases">
        <authorList>
            <consortium name="Diatom Consortium"/>
            <person name="Grigoriev I."/>
            <person name="Grimwood J."/>
            <person name="Kuo A."/>
            <person name="Otillar R.P."/>
            <person name="Salamov A."/>
            <person name="Detter J.C."/>
            <person name="Lindquist E."/>
            <person name="Shapiro H."/>
            <person name="Lucas S."/>
            <person name="Glavina del Rio T."/>
            <person name="Pitluck S."/>
            <person name="Rokhsar D."/>
            <person name="Bowler C."/>
        </authorList>
    </citation>
    <scope>GENOME REANNOTATION</scope>
    <source>
        <strain evidence="9">CCAP 1055/1</strain>
    </source>
</reference>
<dbReference type="GeneID" id="7198028"/>
<dbReference type="Pfam" id="PF17681">
    <property type="entry name" value="GCP_N_terminal"/>
    <property type="match status" value="1"/>
</dbReference>
<sequence>MPKLSDHDIENALFRLVRSTVGPDADSLSLARHINRTGKQTWTSATNGQANLKALLQDIVQELPDKESQRKLKALLDRLETLYDGAASNAPASFVKVLTELAESNGQRPVMPLHHPTITKTEVNENDKRRSRSFEEAFLEAFNVEEQYVLRECLYALQGINGERIRFVWKYKINVSLREDTYEGIRVRSEAIDQHQALPPSLLVHSKLGSGSKDAIRMCCEAGWLYSRIADYLSKVQSIEQGAVLRAFASSLTEEMHSYQCFLARLEESHPYSIRQMLLELRPPISRLRILATLVDGLVHISGGPLLTALYLHMRHGDSRHGTLLKQILHQSSRPWFQMLSLWTTQGLLMDPFEEFFVEENEGVADHNLWSEGYSIKEQKVPIGVVDEGLVLVAFSIGKGINFIRKSLQDGEWRLKIEDKSAISESMLKEPRSSFFVEDSSISRKNLDSAALQVHSHILTSLHDRHHLLQHLFALKQFLLLGQGDFYSSLLDGIHQEFEGRRGIVGVYRHTLAAIVDSALRGTNASDFPEFVLKRLQVELRLSADEDARYMFGCSKESDADVRTVWDIFLLEYSVPDPLVAIVHAKAVESYRKLFLFLFNLRRVEFMLNLTWRHSAVLQHALQTAAQHNGINVSISKAYAQATVLLRQIAITRQSMMHFVVNLKSYLMFEVLEGGWKQLVHGIEESKTLDQVIATHDDYLSCLLRKGLLDGARGGSSEGPDVAKQFEQLFYLSDEFCAYQQEMFGEAQESADRAAVKRREAEERLNHGHWGFSTEKEVSEEETFFGLADATKLFEADRISASFDEQIVLLLQALDQKLNGVPLEKPLNMKTPPAQRLDRNLSF</sequence>
<dbReference type="EMBL" id="CM000607">
    <property type="protein sequence ID" value="EEC50127.1"/>
    <property type="molecule type" value="Genomic_DNA"/>
</dbReference>
<evidence type="ECO:0000259" key="7">
    <source>
        <dbReference type="Pfam" id="PF17681"/>
    </source>
</evidence>
<dbReference type="InterPro" id="IPR007259">
    <property type="entry name" value="GCP"/>
</dbReference>
<dbReference type="InParanoid" id="B7FTR3"/>
<evidence type="ECO:0000256" key="5">
    <source>
        <dbReference type="ARBA" id="ARBA00023212"/>
    </source>
</evidence>
<dbReference type="GO" id="GO:0051011">
    <property type="term" value="F:microtubule minus-end binding"/>
    <property type="evidence" value="ECO:0007669"/>
    <property type="project" value="TreeGrafter"/>
</dbReference>
<organism evidence="8 9">
    <name type="scientific">Phaeodactylum tricornutum (strain CCAP 1055/1)</name>
    <dbReference type="NCBI Taxonomy" id="556484"/>
    <lineage>
        <taxon>Eukaryota</taxon>
        <taxon>Sar</taxon>
        <taxon>Stramenopiles</taxon>
        <taxon>Ochrophyta</taxon>
        <taxon>Bacillariophyta</taxon>
        <taxon>Bacillariophyceae</taxon>
        <taxon>Bacillariophycidae</taxon>
        <taxon>Naviculales</taxon>
        <taxon>Phaeodactylaceae</taxon>
        <taxon>Phaeodactylum</taxon>
    </lineage>
</organism>
<dbReference type="InterPro" id="IPR042241">
    <property type="entry name" value="GCP_C_sf"/>
</dbReference>
<reference evidence="8 9" key="1">
    <citation type="journal article" date="2008" name="Nature">
        <title>The Phaeodactylum genome reveals the evolutionary history of diatom genomes.</title>
        <authorList>
            <person name="Bowler C."/>
            <person name="Allen A.E."/>
            <person name="Badger J.H."/>
            <person name="Grimwood J."/>
            <person name="Jabbari K."/>
            <person name="Kuo A."/>
            <person name="Maheswari U."/>
            <person name="Martens C."/>
            <person name="Maumus F."/>
            <person name="Otillar R.P."/>
            <person name="Rayko E."/>
            <person name="Salamov A."/>
            <person name="Vandepoele K."/>
            <person name="Beszteri B."/>
            <person name="Gruber A."/>
            <person name="Heijde M."/>
            <person name="Katinka M."/>
            <person name="Mock T."/>
            <person name="Valentin K."/>
            <person name="Verret F."/>
            <person name="Berges J.A."/>
            <person name="Brownlee C."/>
            <person name="Cadoret J.P."/>
            <person name="Chiovitti A."/>
            <person name="Choi C.J."/>
            <person name="Coesel S."/>
            <person name="De Martino A."/>
            <person name="Detter J.C."/>
            <person name="Durkin C."/>
            <person name="Falciatore A."/>
            <person name="Fournet J."/>
            <person name="Haruta M."/>
            <person name="Huysman M.J."/>
            <person name="Jenkins B.D."/>
            <person name="Jiroutova K."/>
            <person name="Jorgensen R.E."/>
            <person name="Joubert Y."/>
            <person name="Kaplan A."/>
            <person name="Kroger N."/>
            <person name="Kroth P.G."/>
            <person name="La Roche J."/>
            <person name="Lindquist E."/>
            <person name="Lommer M."/>
            <person name="Martin-Jezequel V."/>
            <person name="Lopez P.J."/>
            <person name="Lucas S."/>
            <person name="Mangogna M."/>
            <person name="McGinnis K."/>
            <person name="Medlin L.K."/>
            <person name="Montsant A."/>
            <person name="Oudot-Le Secq M.P."/>
            <person name="Napoli C."/>
            <person name="Obornik M."/>
            <person name="Parker M.S."/>
            <person name="Petit J.L."/>
            <person name="Porcel B.M."/>
            <person name="Poulsen N."/>
            <person name="Robison M."/>
            <person name="Rychlewski L."/>
            <person name="Rynearson T.A."/>
            <person name="Schmutz J."/>
            <person name="Shapiro H."/>
            <person name="Siaut M."/>
            <person name="Stanley M."/>
            <person name="Sussman M.R."/>
            <person name="Taylor A.R."/>
            <person name="Vardi A."/>
            <person name="von Dassow P."/>
            <person name="Vyverman W."/>
            <person name="Willis A."/>
            <person name="Wyrwicz L.S."/>
            <person name="Rokhsar D.S."/>
            <person name="Weissenbach J."/>
            <person name="Armbrust E.V."/>
            <person name="Green B.R."/>
            <person name="Van de Peer Y."/>
            <person name="Grigoriev I.V."/>
        </authorList>
    </citation>
    <scope>NUCLEOTIDE SEQUENCE [LARGE SCALE GENOMIC DNA]</scope>
    <source>
        <strain evidence="8 9">CCAP 1055/1</strain>
    </source>
</reference>
<proteinExistence type="inferred from homology"/>
<keyword evidence="9" id="KW-1185">Reference proteome</keyword>
<dbReference type="GO" id="GO:0000278">
    <property type="term" value="P:mitotic cell cycle"/>
    <property type="evidence" value="ECO:0007669"/>
    <property type="project" value="TreeGrafter"/>
</dbReference>
<dbReference type="PANTHER" id="PTHR19302">
    <property type="entry name" value="GAMMA TUBULIN COMPLEX PROTEIN"/>
    <property type="match status" value="1"/>
</dbReference>
<evidence type="ECO:0000313" key="8">
    <source>
        <dbReference type="EMBL" id="EEC50127.1"/>
    </source>
</evidence>
<dbReference type="GO" id="GO:0051321">
    <property type="term" value="P:meiotic cell cycle"/>
    <property type="evidence" value="ECO:0007669"/>
    <property type="project" value="TreeGrafter"/>
</dbReference>
<dbReference type="RefSeq" id="XP_002178462.1">
    <property type="nucleotide sequence ID" value="XM_002178426.1"/>
</dbReference>
<dbReference type="PaxDb" id="2850-Phatr44333"/>
<feature type="domain" description="Gamma tubulin complex component protein N-terminal" evidence="7">
    <location>
        <begin position="150"/>
        <end position="460"/>
    </location>
</feature>
<dbReference type="InterPro" id="IPR040457">
    <property type="entry name" value="GCP_C"/>
</dbReference>
<name>B7FTR3_PHATC</name>
<comment type="subcellular location">
    <subcellularLocation>
        <location evidence="1">Cytoplasm</location>
        <location evidence="1">Cytoskeleton</location>
    </subcellularLocation>
</comment>
<accession>B7FTR3</accession>
<feature type="domain" description="Gamma tubulin complex component C-terminal" evidence="6">
    <location>
        <begin position="468"/>
        <end position="816"/>
    </location>
</feature>
<dbReference type="GO" id="GO:0043015">
    <property type="term" value="F:gamma-tubulin binding"/>
    <property type="evidence" value="ECO:0007669"/>
    <property type="project" value="InterPro"/>
</dbReference>
<dbReference type="GO" id="GO:0005874">
    <property type="term" value="C:microtubule"/>
    <property type="evidence" value="ECO:0007669"/>
    <property type="project" value="UniProtKB-KW"/>
</dbReference>
<dbReference type="InterPro" id="IPR041470">
    <property type="entry name" value="GCP_N"/>
</dbReference>
<dbReference type="AlphaFoldDB" id="B7FTR3"/>
<dbReference type="PANTHER" id="PTHR19302:SF14">
    <property type="entry name" value="GAMMA-TUBULIN COMPLEX COMPONENT 3"/>
    <property type="match status" value="1"/>
</dbReference>
<evidence type="ECO:0000259" key="6">
    <source>
        <dbReference type="Pfam" id="PF04130"/>
    </source>
</evidence>
<dbReference type="STRING" id="556484.B7FTR3"/>
<dbReference type="KEGG" id="pti:PHATRDRAFT_44333"/>
<keyword evidence="5" id="KW-0206">Cytoskeleton</keyword>
<evidence type="ECO:0000256" key="3">
    <source>
        <dbReference type="ARBA" id="ARBA00022490"/>
    </source>
</evidence>
<evidence type="ECO:0000256" key="4">
    <source>
        <dbReference type="ARBA" id="ARBA00022701"/>
    </source>
</evidence>
<keyword evidence="4" id="KW-0493">Microtubule</keyword>
<keyword evidence="3" id="KW-0963">Cytoplasm</keyword>
<dbReference type="GO" id="GO:0007020">
    <property type="term" value="P:microtubule nucleation"/>
    <property type="evidence" value="ECO:0007669"/>
    <property type="project" value="InterPro"/>
</dbReference>
<comment type="similarity">
    <text evidence="2">Belongs to the TUBGCP family.</text>
</comment>
<dbReference type="OrthoDB" id="5860513at2759"/>
<evidence type="ECO:0000256" key="2">
    <source>
        <dbReference type="ARBA" id="ARBA00010337"/>
    </source>
</evidence>
<dbReference type="GO" id="GO:0000930">
    <property type="term" value="C:gamma-tubulin complex"/>
    <property type="evidence" value="ECO:0007669"/>
    <property type="project" value="TreeGrafter"/>
</dbReference>